<comment type="caution">
    <text evidence="2">The sequence shown here is derived from an EMBL/GenBank/DDBJ whole genome shotgun (WGS) entry which is preliminary data.</text>
</comment>
<dbReference type="EMBL" id="CAJNRG010016844">
    <property type="protein sequence ID" value="CAF2211186.1"/>
    <property type="molecule type" value="Genomic_DNA"/>
</dbReference>
<organism evidence="2 3">
    <name type="scientific">Rotaria magnacalcarata</name>
    <dbReference type="NCBI Taxonomy" id="392030"/>
    <lineage>
        <taxon>Eukaryota</taxon>
        <taxon>Metazoa</taxon>
        <taxon>Spiralia</taxon>
        <taxon>Gnathifera</taxon>
        <taxon>Rotifera</taxon>
        <taxon>Eurotatoria</taxon>
        <taxon>Bdelloidea</taxon>
        <taxon>Philodinida</taxon>
        <taxon>Philodinidae</taxon>
        <taxon>Rotaria</taxon>
    </lineage>
</organism>
<feature type="compositionally biased region" description="Low complexity" evidence="1">
    <location>
        <begin position="113"/>
        <end position="124"/>
    </location>
</feature>
<feature type="region of interest" description="Disordered" evidence="1">
    <location>
        <begin position="107"/>
        <end position="182"/>
    </location>
</feature>
<sequence length="760" mass="86725">MADSQQEDEGRPQGQGESGVYVEDHIPELQNIIGGQYLLESTPNFNEFGDEIRTNNPNYVMQGPPTGQQTTSDGERFYFSKKDYINILKDRVRLANLQSDIDLGILTRTGTKPNNNINPPSNLNTSRPSQVYQSNSTGTNSTVSSNTTVPHNNQTNTGPSVRTKTNDLNNLTGNTTNSNINPTQIPSYAQAVGMQIPQSQPNIQANSQTYAQPNIRVPHIQPHMPNVAQNQSTFTMPAHINSGLNQSHQYPSNQNFSQPYIITNDKNPPELAVFRNNTLDHFNKYIEYFENYCVKNYANNREQWASMLINKMSKEIKATLPNEAEFEWTYDEVVSNIQDYIKLVGDKDESSLTSKFWSTTKDPKDSVTLFGSKLLQAFKAAFPHERHTYATNKQLKEKYLHCLAEDTQHWVKSNTMVHTSTGQILFYETYVDLAGKYENEIKPRQQRLERAPQAAAAPKYYPNQYKNVQYNKLTQGPEPLPDLSSDIDNQFISELEACNVNVPLPTVQQPIAEPVNYYQPQGFNNYNYVTTTTPPGSVPMQHLQAQQEVVKKDSPPVKNTPPGVCNYCERRGHFRTQCRLLAMREREPYITWCNRCYMKNHSEAHCTYKVNNNTYSSFSNYNSNDKKSQSGYVKSNKYISGTPSYHYNKSKVYVNTQYHNSYFTLQKEINNKLSKLPSDLKNKVVTLYNSNNPKCNFIICPHTKVQNNNKCAQCQNSHPDILRLEKIIASFNSQYISNESQVKLQNVNHVNNNDKLSKKL</sequence>
<evidence type="ECO:0000313" key="2">
    <source>
        <dbReference type="EMBL" id="CAF2211186.1"/>
    </source>
</evidence>
<accession>A0A816ZF89</accession>
<protein>
    <submittedName>
        <fullName evidence="2">Uncharacterized protein</fullName>
    </submittedName>
</protein>
<evidence type="ECO:0000256" key="1">
    <source>
        <dbReference type="SAM" id="MobiDB-lite"/>
    </source>
</evidence>
<feature type="compositionally biased region" description="Low complexity" evidence="1">
    <location>
        <begin position="166"/>
        <end position="181"/>
    </location>
</feature>
<gene>
    <name evidence="2" type="ORF">XDN619_LOCUS33304</name>
</gene>
<evidence type="ECO:0000313" key="3">
    <source>
        <dbReference type="Proteomes" id="UP000663887"/>
    </source>
</evidence>
<name>A0A816ZF89_9BILA</name>
<reference evidence="2" key="1">
    <citation type="submission" date="2021-02" db="EMBL/GenBank/DDBJ databases">
        <authorList>
            <person name="Nowell W R."/>
        </authorList>
    </citation>
    <scope>NUCLEOTIDE SEQUENCE</scope>
</reference>
<feature type="compositionally biased region" description="Low complexity" evidence="1">
    <location>
        <begin position="134"/>
        <end position="153"/>
    </location>
</feature>
<dbReference type="AlphaFoldDB" id="A0A816ZF89"/>
<dbReference type="Proteomes" id="UP000663887">
    <property type="component" value="Unassembled WGS sequence"/>
</dbReference>
<proteinExistence type="predicted"/>